<accession>A0A1A0HB77</accession>
<reference evidence="2 3" key="1">
    <citation type="submission" date="2016-05" db="EMBL/GenBank/DDBJ databases">
        <title>Comparative genomics of biotechnologically important yeasts.</title>
        <authorList>
            <consortium name="DOE Joint Genome Institute"/>
            <person name="Riley R."/>
            <person name="Haridas S."/>
            <person name="Wolfe K.H."/>
            <person name="Lopes M.R."/>
            <person name="Hittinger C.T."/>
            <person name="Goker M."/>
            <person name="Salamov A."/>
            <person name="Wisecaver J."/>
            <person name="Long T.M."/>
            <person name="Aerts A.L."/>
            <person name="Barry K."/>
            <person name="Choi C."/>
            <person name="Clum A."/>
            <person name="Coughlan A.Y."/>
            <person name="Deshpande S."/>
            <person name="Douglass A.P."/>
            <person name="Hanson S.J."/>
            <person name="Klenk H.-P."/>
            <person name="LaButti K."/>
            <person name="Lapidus A."/>
            <person name="Lindquist E."/>
            <person name="Lipzen A."/>
            <person name="Meier-kolthoff J.P."/>
            <person name="Ohm R.A."/>
            <person name="Otillar R.P."/>
            <person name="Pangilinan J."/>
            <person name="Peng Y."/>
            <person name="Rokas A."/>
            <person name="Rosa C.A."/>
            <person name="Scheuner C."/>
            <person name="Sibirny A.A."/>
            <person name="Slot J.C."/>
            <person name="Stielow J.B."/>
            <person name="Sun H."/>
            <person name="Kurtzman C.P."/>
            <person name="Blackwell M."/>
            <person name="Grigoriev I.V."/>
            <person name="Jeffries T.W."/>
        </authorList>
    </citation>
    <scope>NUCLEOTIDE SEQUENCE [LARGE SCALE GENOMIC DNA]</scope>
    <source>
        <strain evidence="2 3">NRRL YB-4993</strain>
    </source>
</reference>
<protein>
    <submittedName>
        <fullName evidence="2">Uncharacterized protein</fullName>
    </submittedName>
</protein>
<keyword evidence="1" id="KW-1133">Transmembrane helix</keyword>
<keyword evidence="3" id="KW-1185">Reference proteome</keyword>
<sequence length="98" mass="11509">MDGIFLFLFFREASSFSSRLLDRPVLSLLLLQNGRLRFLLVFSKGQFFFFFFFFFRVAGFFLFLSFREASSFSSRLLDRPVLSLPLSQNGRLRSLLVV</sequence>
<keyword evidence="1" id="KW-0812">Transmembrane</keyword>
<feature type="transmembrane region" description="Helical" evidence="1">
    <location>
        <begin position="47"/>
        <end position="66"/>
    </location>
</feature>
<evidence type="ECO:0000256" key="1">
    <source>
        <dbReference type="SAM" id="Phobius"/>
    </source>
</evidence>
<proteinExistence type="predicted"/>
<dbReference type="AlphaFoldDB" id="A0A1A0HB77"/>
<keyword evidence="1" id="KW-0472">Membrane</keyword>
<organism evidence="2 3">
    <name type="scientific">Metschnikowia bicuspidata var. bicuspidata NRRL YB-4993</name>
    <dbReference type="NCBI Taxonomy" id="869754"/>
    <lineage>
        <taxon>Eukaryota</taxon>
        <taxon>Fungi</taxon>
        <taxon>Dikarya</taxon>
        <taxon>Ascomycota</taxon>
        <taxon>Saccharomycotina</taxon>
        <taxon>Pichiomycetes</taxon>
        <taxon>Metschnikowiaceae</taxon>
        <taxon>Metschnikowia</taxon>
    </lineage>
</organism>
<dbReference type="RefSeq" id="XP_018711894.1">
    <property type="nucleotide sequence ID" value="XM_018854783.1"/>
</dbReference>
<comment type="caution">
    <text evidence="2">The sequence shown here is derived from an EMBL/GenBank/DDBJ whole genome shotgun (WGS) entry which is preliminary data.</text>
</comment>
<dbReference type="Proteomes" id="UP000092555">
    <property type="component" value="Unassembled WGS sequence"/>
</dbReference>
<dbReference type="GeneID" id="30027759"/>
<name>A0A1A0HB77_9ASCO</name>
<dbReference type="EMBL" id="LXTC01000003">
    <property type="protein sequence ID" value="OBA21384.1"/>
    <property type="molecule type" value="Genomic_DNA"/>
</dbReference>
<evidence type="ECO:0000313" key="3">
    <source>
        <dbReference type="Proteomes" id="UP000092555"/>
    </source>
</evidence>
<evidence type="ECO:0000313" key="2">
    <source>
        <dbReference type="EMBL" id="OBA21384.1"/>
    </source>
</evidence>
<gene>
    <name evidence="2" type="ORF">METBIDRAFT_182190</name>
</gene>